<dbReference type="EMBL" id="CM045758">
    <property type="protein sequence ID" value="KAI8030016.1"/>
    <property type="molecule type" value="Genomic_DNA"/>
</dbReference>
<keyword evidence="2" id="KW-1185">Reference proteome</keyword>
<reference evidence="1 2" key="1">
    <citation type="journal article" date="2022" name="Plant J.">
        <title>Chromosome-level genome of Camellia lanceoleosa provides a valuable resource for understanding genome evolution and self-incompatibility.</title>
        <authorList>
            <person name="Gong W."/>
            <person name="Xiao S."/>
            <person name="Wang L."/>
            <person name="Liao Z."/>
            <person name="Chang Y."/>
            <person name="Mo W."/>
            <person name="Hu G."/>
            <person name="Li W."/>
            <person name="Zhao G."/>
            <person name="Zhu H."/>
            <person name="Hu X."/>
            <person name="Ji K."/>
            <person name="Xiang X."/>
            <person name="Song Q."/>
            <person name="Yuan D."/>
            <person name="Jin S."/>
            <person name="Zhang L."/>
        </authorList>
    </citation>
    <scope>NUCLEOTIDE SEQUENCE [LARGE SCALE GENOMIC DNA]</scope>
    <source>
        <strain evidence="1">SQ_2022a</strain>
    </source>
</reference>
<proteinExistence type="predicted"/>
<gene>
    <name evidence="1" type="ORF">LOK49_LG01G01470</name>
</gene>
<evidence type="ECO:0000313" key="1">
    <source>
        <dbReference type="EMBL" id="KAI8030016.1"/>
    </source>
</evidence>
<dbReference type="Proteomes" id="UP001060215">
    <property type="component" value="Chromosome 1"/>
</dbReference>
<comment type="caution">
    <text evidence="1">The sequence shown here is derived from an EMBL/GenBank/DDBJ whole genome shotgun (WGS) entry which is preliminary data.</text>
</comment>
<organism evidence="1 2">
    <name type="scientific">Camellia lanceoleosa</name>
    <dbReference type="NCBI Taxonomy" id="1840588"/>
    <lineage>
        <taxon>Eukaryota</taxon>
        <taxon>Viridiplantae</taxon>
        <taxon>Streptophyta</taxon>
        <taxon>Embryophyta</taxon>
        <taxon>Tracheophyta</taxon>
        <taxon>Spermatophyta</taxon>
        <taxon>Magnoliopsida</taxon>
        <taxon>eudicotyledons</taxon>
        <taxon>Gunneridae</taxon>
        <taxon>Pentapetalae</taxon>
        <taxon>asterids</taxon>
        <taxon>Ericales</taxon>
        <taxon>Theaceae</taxon>
        <taxon>Camellia</taxon>
    </lineage>
</organism>
<accession>A0ACC0IXU6</accession>
<name>A0ACC0IXU6_9ERIC</name>
<evidence type="ECO:0000313" key="2">
    <source>
        <dbReference type="Proteomes" id="UP001060215"/>
    </source>
</evidence>
<protein>
    <submittedName>
        <fullName evidence="1">Uncharacterized protein</fullName>
    </submittedName>
</protein>
<sequence>MVGDDGDGGHGKRNEVGDDRVELKDMKIEKEKVTKGDMTARRQDRGVCIEESLLRDERRQLQRCNHDVQKVNGQIVTHGFISSINGTQREKPGICLEVNLGHDQFISQLNGLGLCRSDLKSTSQANEDRRLRQRGTWPSKGTQKTVVVRATAKVLSRSFSEKLPFICEDGRLKEAHETLQLVGVFGVWFGTEVSDHGSGVGSGCVRVRRWVCSTIGVEKWSWQRVLAWKWVSALGVFRCIECSVGVQMSGVVGSSSWQCELKEVAGMELKDGFIGQEVGVPV</sequence>